<evidence type="ECO:0000256" key="5">
    <source>
        <dbReference type="ARBA" id="ARBA00022786"/>
    </source>
</evidence>
<dbReference type="EC" id="3.4.19.12" evidence="3"/>
<feature type="region of interest" description="Disordered" evidence="8">
    <location>
        <begin position="1"/>
        <end position="37"/>
    </location>
</feature>
<feature type="region of interest" description="Disordered" evidence="8">
    <location>
        <begin position="360"/>
        <end position="410"/>
    </location>
</feature>
<dbReference type="PANTHER" id="PTHR24006:SF722">
    <property type="entry name" value="UBIQUITIN CARBOXYL-TERMINAL HYDROLASE 48"/>
    <property type="match status" value="1"/>
</dbReference>
<feature type="non-terminal residue" evidence="10">
    <location>
        <position position="457"/>
    </location>
</feature>
<comment type="similarity">
    <text evidence="2">Belongs to the peptidase C19 family.</text>
</comment>
<dbReference type="InterPro" id="IPR028889">
    <property type="entry name" value="USP"/>
</dbReference>
<dbReference type="InterPro" id="IPR001394">
    <property type="entry name" value="Peptidase_C19_UCH"/>
</dbReference>
<dbReference type="GO" id="GO:0016787">
    <property type="term" value="F:hydrolase activity"/>
    <property type="evidence" value="ECO:0007669"/>
    <property type="project" value="UniProtKB-KW"/>
</dbReference>
<feature type="compositionally biased region" description="Basic and acidic residues" evidence="8">
    <location>
        <begin position="161"/>
        <end position="178"/>
    </location>
</feature>
<sequence length="457" mass="51385">MTPVKMLTEGKPPSLTMADPPEELSPEEENSFNEEEDANDTCRLADLLFSYNLRTDFVPHAGEAANDRPFSPYGLGELKKGIWKKGKNKLHHFIGPNPRENRKCSPYVGLKNLGATCYMNTYLQCLFMNLDFRRALLDVYQYMMRPCTTTTSSSTHTFLPVKERASMTTQAEKKDRSEVSPAFSQPSLLSPTLSLPLCPQKDASEQQFETQGESLHERMGSADKEGLLSHKDIKREIHGSLKSQESLKRGVASTPDILKELVNCFGLMQEGQSASIDPRRLAEHLSNDLHNPEDATEFCYHLLNTLEEQLGGSSSQMNFIPSIFQGHTRQVLQCGMCHHVGGREEAFYQLSCHAKTVHDVSDDEGSLNGMADRKFKEKENRTGDGPSSGVDRRSHSRSKSSKYDGNSKNKREKWKLEDILKDYFGTERLAGEYRYACPVCNEKQDGTKRVALTSLPP</sequence>
<feature type="compositionally biased region" description="Low complexity" evidence="8">
    <location>
        <begin position="184"/>
        <end position="196"/>
    </location>
</feature>
<dbReference type="Pfam" id="PF00443">
    <property type="entry name" value="UCH"/>
    <property type="match status" value="1"/>
</dbReference>
<gene>
    <name evidence="10" type="ORF">IE077_002000</name>
</gene>
<organism evidence="10 11">
    <name type="scientific">Cardiosporidium cionae</name>
    <dbReference type="NCBI Taxonomy" id="476202"/>
    <lineage>
        <taxon>Eukaryota</taxon>
        <taxon>Sar</taxon>
        <taxon>Alveolata</taxon>
        <taxon>Apicomplexa</taxon>
        <taxon>Aconoidasida</taxon>
        <taxon>Nephromycida</taxon>
        <taxon>Cardiosporidium</taxon>
    </lineage>
</organism>
<feature type="region of interest" description="Disordered" evidence="8">
    <location>
        <begin position="153"/>
        <end position="196"/>
    </location>
</feature>
<evidence type="ECO:0000256" key="3">
    <source>
        <dbReference type="ARBA" id="ARBA00012759"/>
    </source>
</evidence>
<dbReference type="SUPFAM" id="SSF54001">
    <property type="entry name" value="Cysteine proteinases"/>
    <property type="match status" value="1"/>
</dbReference>
<feature type="compositionally biased region" description="Basic and acidic residues" evidence="8">
    <location>
        <begin position="401"/>
        <end position="410"/>
    </location>
</feature>
<dbReference type="PANTHER" id="PTHR24006">
    <property type="entry name" value="UBIQUITIN CARBOXYL-TERMINAL HYDROLASE"/>
    <property type="match status" value="1"/>
</dbReference>
<evidence type="ECO:0000256" key="2">
    <source>
        <dbReference type="ARBA" id="ARBA00009085"/>
    </source>
</evidence>
<keyword evidence="6 10" id="KW-0378">Hydrolase</keyword>
<evidence type="ECO:0000256" key="4">
    <source>
        <dbReference type="ARBA" id="ARBA00022670"/>
    </source>
</evidence>
<dbReference type="Gene3D" id="3.90.70.10">
    <property type="entry name" value="Cysteine proteinases"/>
    <property type="match status" value="1"/>
</dbReference>
<reference evidence="10 11" key="1">
    <citation type="journal article" date="2020" name="bioRxiv">
        <title>Metabolic contributions of an alphaproteobacterial endosymbiont in the apicomplexan Cardiosporidium cionae.</title>
        <authorList>
            <person name="Hunter E.S."/>
            <person name="Paight C.J."/>
            <person name="Lane C.E."/>
        </authorList>
    </citation>
    <scope>NUCLEOTIDE SEQUENCE [LARGE SCALE GENOMIC DNA]</scope>
    <source>
        <strain evidence="10">ESH_2018</strain>
    </source>
</reference>
<comment type="caution">
    <text evidence="10">The sequence shown here is derived from an EMBL/GenBank/DDBJ whole genome shotgun (WGS) entry which is preliminary data.</text>
</comment>
<dbReference type="InterPro" id="IPR038765">
    <property type="entry name" value="Papain-like_cys_pep_sf"/>
</dbReference>
<evidence type="ECO:0000313" key="11">
    <source>
        <dbReference type="Proteomes" id="UP000823046"/>
    </source>
</evidence>
<keyword evidence="11" id="KW-1185">Reference proteome</keyword>
<feature type="compositionally biased region" description="Basic and acidic residues" evidence="8">
    <location>
        <begin position="371"/>
        <end position="382"/>
    </location>
</feature>
<dbReference type="Proteomes" id="UP000823046">
    <property type="component" value="Unassembled WGS sequence"/>
</dbReference>
<evidence type="ECO:0000256" key="8">
    <source>
        <dbReference type="SAM" id="MobiDB-lite"/>
    </source>
</evidence>
<dbReference type="PROSITE" id="PS50235">
    <property type="entry name" value="USP_3"/>
    <property type="match status" value="1"/>
</dbReference>
<evidence type="ECO:0000313" key="10">
    <source>
        <dbReference type="EMBL" id="KAF8821467.1"/>
    </source>
</evidence>
<evidence type="ECO:0000256" key="1">
    <source>
        <dbReference type="ARBA" id="ARBA00000707"/>
    </source>
</evidence>
<feature type="domain" description="USP" evidence="9">
    <location>
        <begin position="108"/>
        <end position="457"/>
    </location>
</feature>
<keyword evidence="7" id="KW-0788">Thiol protease</keyword>
<protein>
    <recommendedName>
        <fullName evidence="3">ubiquitinyl hydrolase 1</fullName>
        <ecNumber evidence="3">3.4.19.12</ecNumber>
    </recommendedName>
</protein>
<evidence type="ECO:0000259" key="9">
    <source>
        <dbReference type="PROSITE" id="PS50235"/>
    </source>
</evidence>
<keyword evidence="5" id="KW-0833">Ubl conjugation pathway</keyword>
<accession>A0ABQ7JBU1</accession>
<name>A0ABQ7JBU1_9APIC</name>
<evidence type="ECO:0000256" key="6">
    <source>
        <dbReference type="ARBA" id="ARBA00022801"/>
    </source>
</evidence>
<comment type="catalytic activity">
    <reaction evidence="1">
        <text>Thiol-dependent hydrolysis of ester, thioester, amide, peptide and isopeptide bonds formed by the C-terminal Gly of ubiquitin (a 76-residue protein attached to proteins as an intracellular targeting signal).</text>
        <dbReference type="EC" id="3.4.19.12"/>
    </reaction>
</comment>
<dbReference type="InterPro" id="IPR050164">
    <property type="entry name" value="Peptidase_C19"/>
</dbReference>
<evidence type="ECO:0000256" key="7">
    <source>
        <dbReference type="ARBA" id="ARBA00022807"/>
    </source>
</evidence>
<proteinExistence type="inferred from homology"/>
<feature type="compositionally biased region" description="Acidic residues" evidence="8">
    <location>
        <begin position="20"/>
        <end position="37"/>
    </location>
</feature>
<keyword evidence="4" id="KW-0645">Protease</keyword>
<dbReference type="EMBL" id="JADAQX010000177">
    <property type="protein sequence ID" value="KAF8821467.1"/>
    <property type="molecule type" value="Genomic_DNA"/>
</dbReference>